<dbReference type="InterPro" id="IPR007048">
    <property type="entry name" value="IraD/Gp25-like"/>
</dbReference>
<gene>
    <name evidence="2" type="ORF">F4V91_08630</name>
</gene>
<protein>
    <submittedName>
        <fullName evidence="2">Baseplate assembly protein</fullName>
    </submittedName>
</protein>
<reference evidence="2 3" key="1">
    <citation type="submission" date="2019-09" db="EMBL/GenBank/DDBJ databases">
        <title>Genome sequencing of Ng87 strain.</title>
        <authorList>
            <person name="Karasev E.S."/>
            <person name="Andronov E."/>
        </authorList>
    </citation>
    <scope>NUCLEOTIDE SEQUENCE [LARGE SCALE GENOMIC DNA]</scope>
    <source>
        <strain evidence="2 3">Ng87</strain>
    </source>
</reference>
<evidence type="ECO:0000259" key="1">
    <source>
        <dbReference type="Pfam" id="PF04965"/>
    </source>
</evidence>
<dbReference type="EMBL" id="VZUL01000002">
    <property type="protein sequence ID" value="KAB1086488.1"/>
    <property type="molecule type" value="Genomic_DNA"/>
</dbReference>
<dbReference type="Pfam" id="PF04965">
    <property type="entry name" value="GPW_gp25"/>
    <property type="match status" value="1"/>
</dbReference>
<evidence type="ECO:0000313" key="3">
    <source>
        <dbReference type="Proteomes" id="UP000386575"/>
    </source>
</evidence>
<sequence length="124" mass="13599">MPDSAGISAVTGRPLTDWEHTQQSVGKIVQTAIGSRVMRRDFGSGLPDLVDTKMIRQNILAAYSAVAVAIEKWEPRYRMRRGSVTTVDADGRIAMIIQGTYFPLGHLGDYSVAEDKTARVAFTI</sequence>
<feature type="domain" description="IraD/Gp25-like" evidence="1">
    <location>
        <begin position="19"/>
        <end position="99"/>
    </location>
</feature>
<evidence type="ECO:0000313" key="2">
    <source>
        <dbReference type="EMBL" id="KAB1086488.1"/>
    </source>
</evidence>
<organism evidence="2 3">
    <name type="scientific">Neorhizobium galegae</name>
    <name type="common">Rhizobium galegae</name>
    <dbReference type="NCBI Taxonomy" id="399"/>
    <lineage>
        <taxon>Bacteria</taxon>
        <taxon>Pseudomonadati</taxon>
        <taxon>Pseudomonadota</taxon>
        <taxon>Alphaproteobacteria</taxon>
        <taxon>Hyphomicrobiales</taxon>
        <taxon>Rhizobiaceae</taxon>
        <taxon>Rhizobium/Agrobacterium group</taxon>
        <taxon>Neorhizobium</taxon>
    </lineage>
</organism>
<dbReference type="Gene3D" id="3.10.450.40">
    <property type="match status" value="1"/>
</dbReference>
<dbReference type="Proteomes" id="UP000386575">
    <property type="component" value="Unassembled WGS sequence"/>
</dbReference>
<comment type="caution">
    <text evidence="2">The sequence shown here is derived from an EMBL/GenBank/DDBJ whole genome shotgun (WGS) entry which is preliminary data.</text>
</comment>
<dbReference type="SUPFAM" id="SSF160719">
    <property type="entry name" value="gpW/gp25-like"/>
    <property type="match status" value="1"/>
</dbReference>
<accession>A0A6A1TPX0</accession>
<dbReference type="AlphaFoldDB" id="A0A6A1TPX0"/>
<name>A0A6A1TPX0_NEOGA</name>
<dbReference type="RefSeq" id="WP_151041900.1">
    <property type="nucleotide sequence ID" value="NZ_VZUL01000002.1"/>
</dbReference>
<proteinExistence type="predicted"/>